<dbReference type="GO" id="GO:0030170">
    <property type="term" value="F:pyridoxal phosphate binding"/>
    <property type="evidence" value="ECO:0007669"/>
    <property type="project" value="InterPro"/>
</dbReference>
<dbReference type="SUPFAM" id="SSF53383">
    <property type="entry name" value="PLP-dependent transferases"/>
    <property type="match status" value="1"/>
</dbReference>
<sequence length="387" mass="41980">MQGESNYGLGTKAIHIGSHPDPATGAVIPALSMSTTFKQEDVGVFKYEYSRSNNPTRERFEAALAAVENGKYGLCFASGSAATATVLNSLDAGSHVLSINDVYGGTYRYFTRVATNMNIDVQFIELEDAELLDRSFKPNTKLVWIETPTNPTLKLVDIQAVCEIAHRHNALVVVDNTFMSPVFQNPLNLGADIVLHSVTKFINGHSDVVMGAVVLNDSAVYEKLKFLQNSIGAIPSPFDCYQAHRGLKTLHLRMRQHEINALAVAKTLSESKHVSKVIYPGLESHPQHSLAKKQMKGFGGIISFYINGGEANARKFLTSSKLFSLAESLGGVESLAELPSKMTHGSVSAADRAKLGITDTLIRLSAGIEDTQDLVVDITNALELSQQ</sequence>
<dbReference type="PANTHER" id="PTHR11808">
    <property type="entry name" value="TRANS-SULFURATION ENZYME FAMILY MEMBER"/>
    <property type="match status" value="1"/>
</dbReference>
<dbReference type="InterPro" id="IPR015421">
    <property type="entry name" value="PyrdxlP-dep_Trfase_major"/>
</dbReference>
<dbReference type="GO" id="GO:0019343">
    <property type="term" value="P:cysteine biosynthetic process via cystathionine"/>
    <property type="evidence" value="ECO:0007669"/>
    <property type="project" value="TreeGrafter"/>
</dbReference>
<comment type="cofactor">
    <cofactor evidence="1 9">
        <name>pyridoxal 5'-phosphate</name>
        <dbReference type="ChEBI" id="CHEBI:597326"/>
    </cofactor>
</comment>
<dbReference type="Gene3D" id="3.40.640.10">
    <property type="entry name" value="Type I PLP-dependent aspartate aminotransferase-like (Major domain)"/>
    <property type="match status" value="1"/>
</dbReference>
<dbReference type="FunFam" id="3.90.1150.10:FF:000008">
    <property type="entry name" value="Cystathionine gamma-synthase"/>
    <property type="match status" value="1"/>
</dbReference>
<evidence type="ECO:0000256" key="4">
    <source>
        <dbReference type="ARBA" id="ARBA00012085"/>
    </source>
</evidence>
<dbReference type="AlphaFoldDB" id="A0A1R1XUU9"/>
<dbReference type="CDD" id="cd00614">
    <property type="entry name" value="CGS_like"/>
    <property type="match status" value="1"/>
</dbReference>
<dbReference type="InterPro" id="IPR015422">
    <property type="entry name" value="PyrdxlP-dep_Trfase_small"/>
</dbReference>
<comment type="pathway">
    <text evidence="2">Amino-acid biosynthesis; L-cysteine biosynthesis; L-cysteine from L-homocysteine and L-serine: step 2/2.</text>
</comment>
<dbReference type="GO" id="GO:0019346">
    <property type="term" value="P:transsulfuration"/>
    <property type="evidence" value="ECO:0007669"/>
    <property type="project" value="InterPro"/>
</dbReference>
<dbReference type="EMBL" id="LSSM01003282">
    <property type="protein sequence ID" value="OMJ18422.1"/>
    <property type="molecule type" value="Genomic_DNA"/>
</dbReference>
<keyword evidence="5 8" id="KW-0663">Pyridoxal phosphate</keyword>
<dbReference type="EC" id="4.4.1.1" evidence="4"/>
<protein>
    <recommendedName>
        <fullName evidence="4">cystathionine gamma-lyase</fullName>
        <ecNumber evidence="4">4.4.1.1</ecNumber>
    </recommendedName>
    <alternativeName>
        <fullName evidence="7">Gamma-cystathionase</fullName>
    </alternativeName>
</protein>
<dbReference type="FunFam" id="3.40.640.10:FF:000009">
    <property type="entry name" value="Cystathionine gamma-synthase homolog"/>
    <property type="match status" value="1"/>
</dbReference>
<evidence type="ECO:0000256" key="8">
    <source>
        <dbReference type="PIRSR" id="PIRSR001434-2"/>
    </source>
</evidence>
<accession>A0A1R1XUU9</accession>
<name>A0A1R1XUU9_9FUNG</name>
<dbReference type="PIRSF" id="PIRSF001434">
    <property type="entry name" value="CGS"/>
    <property type="match status" value="1"/>
</dbReference>
<dbReference type="InterPro" id="IPR015424">
    <property type="entry name" value="PyrdxlP-dep_Trfase"/>
</dbReference>
<keyword evidence="6" id="KW-0028">Amino-acid biosynthesis</keyword>
<evidence type="ECO:0000256" key="2">
    <source>
        <dbReference type="ARBA" id="ARBA00005038"/>
    </source>
</evidence>
<evidence type="ECO:0000256" key="1">
    <source>
        <dbReference type="ARBA" id="ARBA00001933"/>
    </source>
</evidence>
<evidence type="ECO:0000256" key="7">
    <source>
        <dbReference type="ARBA" id="ARBA00029853"/>
    </source>
</evidence>
<evidence type="ECO:0000256" key="5">
    <source>
        <dbReference type="ARBA" id="ARBA00022898"/>
    </source>
</evidence>
<evidence type="ECO:0000313" key="10">
    <source>
        <dbReference type="EMBL" id="OMJ18422.1"/>
    </source>
</evidence>
<keyword evidence="11" id="KW-1185">Reference proteome</keyword>
<dbReference type="GO" id="GO:0005737">
    <property type="term" value="C:cytoplasm"/>
    <property type="evidence" value="ECO:0007669"/>
    <property type="project" value="TreeGrafter"/>
</dbReference>
<reference evidence="11" key="1">
    <citation type="submission" date="2017-01" db="EMBL/GenBank/DDBJ databases">
        <authorList>
            <person name="Wang Y."/>
            <person name="White M."/>
            <person name="Kvist S."/>
            <person name="Moncalvo J.-M."/>
        </authorList>
    </citation>
    <scope>NUCLEOTIDE SEQUENCE [LARGE SCALE GENOMIC DNA]</scope>
    <source>
        <strain evidence="11">ID-206-W2</strain>
    </source>
</reference>
<dbReference type="OrthoDB" id="3512640at2759"/>
<dbReference type="InterPro" id="IPR000277">
    <property type="entry name" value="Cys/Met-Metab_PyrdxlP-dep_enz"/>
</dbReference>
<dbReference type="PANTHER" id="PTHR11808:SF15">
    <property type="entry name" value="CYSTATHIONINE GAMMA-LYASE"/>
    <property type="match status" value="1"/>
</dbReference>
<evidence type="ECO:0000256" key="3">
    <source>
        <dbReference type="ARBA" id="ARBA00009077"/>
    </source>
</evidence>
<dbReference type="GO" id="GO:0004123">
    <property type="term" value="F:cystathionine gamma-lyase activity"/>
    <property type="evidence" value="ECO:0007669"/>
    <property type="project" value="TreeGrafter"/>
</dbReference>
<dbReference type="Proteomes" id="UP000187429">
    <property type="component" value="Unassembled WGS sequence"/>
</dbReference>
<gene>
    <name evidence="10" type="ORF">AYI69_g7029</name>
</gene>
<keyword evidence="10" id="KW-0456">Lyase</keyword>
<evidence type="ECO:0000313" key="11">
    <source>
        <dbReference type="Proteomes" id="UP000187429"/>
    </source>
</evidence>
<organism evidence="10 11">
    <name type="scientific">Smittium culicis</name>
    <dbReference type="NCBI Taxonomy" id="133412"/>
    <lineage>
        <taxon>Eukaryota</taxon>
        <taxon>Fungi</taxon>
        <taxon>Fungi incertae sedis</taxon>
        <taxon>Zoopagomycota</taxon>
        <taxon>Kickxellomycotina</taxon>
        <taxon>Harpellomycetes</taxon>
        <taxon>Harpellales</taxon>
        <taxon>Legeriomycetaceae</taxon>
        <taxon>Smittium</taxon>
    </lineage>
</organism>
<comment type="caution">
    <text evidence="10">The sequence shown here is derived from an EMBL/GenBank/DDBJ whole genome shotgun (WGS) entry which is preliminary data.</text>
</comment>
<evidence type="ECO:0000256" key="6">
    <source>
        <dbReference type="ARBA" id="ARBA00023192"/>
    </source>
</evidence>
<proteinExistence type="inferred from homology"/>
<keyword evidence="6" id="KW-0198">Cysteine biosynthesis</keyword>
<feature type="modified residue" description="N6-(pyridoxal phosphate)lysine" evidence="8">
    <location>
        <position position="200"/>
    </location>
</feature>
<dbReference type="Pfam" id="PF01053">
    <property type="entry name" value="Cys_Met_Meta_PP"/>
    <property type="match status" value="1"/>
</dbReference>
<comment type="similarity">
    <text evidence="3 9">Belongs to the trans-sulfuration enzymes family.</text>
</comment>
<evidence type="ECO:0000256" key="9">
    <source>
        <dbReference type="RuleBase" id="RU362118"/>
    </source>
</evidence>
<dbReference type="Gene3D" id="3.90.1150.10">
    <property type="entry name" value="Aspartate Aminotransferase, domain 1"/>
    <property type="match status" value="1"/>
</dbReference>